<proteinExistence type="predicted"/>
<dbReference type="InterPro" id="IPR016181">
    <property type="entry name" value="Acyl_CoA_acyltransferase"/>
</dbReference>
<reference evidence="4" key="2">
    <citation type="submission" date="2021-04" db="EMBL/GenBank/DDBJ databases">
        <authorList>
            <person name="Gilroy R."/>
        </authorList>
    </citation>
    <scope>NUCLEOTIDE SEQUENCE</scope>
    <source>
        <strain evidence="4">ChiBcec15-3976</strain>
    </source>
</reference>
<sequence length="147" mass="17165">MIRRMQFTDLDKISQIWLESNKEAHGFIPAEYWESHLQSVKTALLQAEVYVYVNERRDEILGFIGMNGEYIEGIFVDGRARSLGIGRELLEFVKVKKDRLKLHVYVKNERAVRFYKREGFRIIRTLIDEGTGEEEYIMIYGPAGSAV</sequence>
<dbReference type="CDD" id="cd04301">
    <property type="entry name" value="NAT_SF"/>
    <property type="match status" value="1"/>
</dbReference>
<keyword evidence="2 4" id="KW-0012">Acyltransferase</keyword>
<dbReference type="PANTHER" id="PTHR43800">
    <property type="entry name" value="PEPTIDYL-LYSINE N-ACETYLTRANSFERASE YJAB"/>
    <property type="match status" value="1"/>
</dbReference>
<dbReference type="GO" id="GO:0016747">
    <property type="term" value="F:acyltransferase activity, transferring groups other than amino-acyl groups"/>
    <property type="evidence" value="ECO:0007669"/>
    <property type="project" value="InterPro"/>
</dbReference>
<evidence type="ECO:0000256" key="2">
    <source>
        <dbReference type="ARBA" id="ARBA00023315"/>
    </source>
</evidence>
<name>A0A9D2U724_9FIRM</name>
<dbReference type="PROSITE" id="PS51186">
    <property type="entry name" value="GNAT"/>
    <property type="match status" value="1"/>
</dbReference>
<keyword evidence="1 4" id="KW-0808">Transferase</keyword>
<gene>
    <name evidence="4" type="ORF">H9910_09000</name>
</gene>
<evidence type="ECO:0000256" key="1">
    <source>
        <dbReference type="ARBA" id="ARBA00022679"/>
    </source>
</evidence>
<dbReference type="InterPro" id="IPR000182">
    <property type="entry name" value="GNAT_dom"/>
</dbReference>
<comment type="caution">
    <text evidence="4">The sequence shown here is derived from an EMBL/GenBank/DDBJ whole genome shotgun (WGS) entry which is preliminary data.</text>
</comment>
<dbReference type="Gene3D" id="3.40.630.30">
    <property type="match status" value="1"/>
</dbReference>
<protein>
    <submittedName>
        <fullName evidence="4">GNAT family N-acetyltransferase</fullName>
        <ecNumber evidence="4">2.3.1.-</ecNumber>
    </submittedName>
</protein>
<feature type="domain" description="N-acetyltransferase" evidence="3">
    <location>
        <begin position="1"/>
        <end position="143"/>
    </location>
</feature>
<dbReference type="EC" id="2.3.1.-" evidence="4"/>
<evidence type="ECO:0000313" key="5">
    <source>
        <dbReference type="Proteomes" id="UP000823909"/>
    </source>
</evidence>
<dbReference type="AlphaFoldDB" id="A0A9D2U724"/>
<evidence type="ECO:0000259" key="3">
    <source>
        <dbReference type="PROSITE" id="PS51186"/>
    </source>
</evidence>
<dbReference type="Pfam" id="PF13673">
    <property type="entry name" value="Acetyltransf_10"/>
    <property type="match status" value="1"/>
</dbReference>
<dbReference type="SUPFAM" id="SSF55729">
    <property type="entry name" value="Acyl-CoA N-acyltransferases (Nat)"/>
    <property type="match status" value="1"/>
</dbReference>
<reference evidence="4" key="1">
    <citation type="journal article" date="2021" name="PeerJ">
        <title>Extensive microbial diversity within the chicken gut microbiome revealed by metagenomics and culture.</title>
        <authorList>
            <person name="Gilroy R."/>
            <person name="Ravi A."/>
            <person name="Getino M."/>
            <person name="Pursley I."/>
            <person name="Horton D.L."/>
            <person name="Alikhan N.F."/>
            <person name="Baker D."/>
            <person name="Gharbi K."/>
            <person name="Hall N."/>
            <person name="Watson M."/>
            <person name="Adriaenssens E.M."/>
            <person name="Foster-Nyarko E."/>
            <person name="Jarju S."/>
            <person name="Secka A."/>
            <person name="Antonio M."/>
            <person name="Oren A."/>
            <person name="Chaudhuri R.R."/>
            <person name="La Ragione R."/>
            <person name="Hildebrand F."/>
            <person name="Pallen M.J."/>
        </authorList>
    </citation>
    <scope>NUCLEOTIDE SEQUENCE</scope>
    <source>
        <strain evidence="4">ChiBcec15-3976</strain>
    </source>
</reference>
<dbReference type="Proteomes" id="UP000823909">
    <property type="component" value="Unassembled WGS sequence"/>
</dbReference>
<dbReference type="EMBL" id="DWUU01000054">
    <property type="protein sequence ID" value="HJD43125.1"/>
    <property type="molecule type" value="Genomic_DNA"/>
</dbReference>
<evidence type="ECO:0000313" key="4">
    <source>
        <dbReference type="EMBL" id="HJD43125.1"/>
    </source>
</evidence>
<dbReference type="PANTHER" id="PTHR43800:SF1">
    <property type="entry name" value="PEPTIDYL-LYSINE N-ACETYLTRANSFERASE YJAB"/>
    <property type="match status" value="1"/>
</dbReference>
<accession>A0A9D2U724</accession>
<organism evidence="4 5">
    <name type="scientific">Candidatus Mediterraneibacter quadrami</name>
    <dbReference type="NCBI Taxonomy" id="2838684"/>
    <lineage>
        <taxon>Bacteria</taxon>
        <taxon>Bacillati</taxon>
        <taxon>Bacillota</taxon>
        <taxon>Clostridia</taxon>
        <taxon>Lachnospirales</taxon>
        <taxon>Lachnospiraceae</taxon>
        <taxon>Mediterraneibacter</taxon>
    </lineage>
</organism>